<protein>
    <submittedName>
        <fullName evidence="1">Uncharacterized protein</fullName>
    </submittedName>
</protein>
<dbReference type="Proteomes" id="UP000035579">
    <property type="component" value="Chromosome"/>
</dbReference>
<dbReference type="EMBL" id="QUMU01000004">
    <property type="protein sequence ID" value="REG32798.1"/>
    <property type="molecule type" value="Genomic_DNA"/>
</dbReference>
<accession>A0AAC8TC76</accession>
<reference evidence="2 4" key="2">
    <citation type="submission" date="2018-08" db="EMBL/GenBank/DDBJ databases">
        <title>Genomic Encyclopedia of Archaeal and Bacterial Type Strains, Phase II (KMG-II): from individual species to whole genera.</title>
        <authorList>
            <person name="Goeker M."/>
        </authorList>
    </citation>
    <scope>NUCLEOTIDE SEQUENCE [LARGE SCALE GENOMIC DNA]</scope>
    <source>
        <strain evidence="2 4">DSM 2261</strain>
    </source>
</reference>
<evidence type="ECO:0000313" key="4">
    <source>
        <dbReference type="Proteomes" id="UP000256345"/>
    </source>
</evidence>
<dbReference type="Proteomes" id="UP000256345">
    <property type="component" value="Unassembled WGS sequence"/>
</dbReference>
<gene>
    <name evidence="1" type="ORF">AA314_02134</name>
    <name evidence="2" type="ORF">ATI61_10488</name>
</gene>
<keyword evidence="4" id="KW-1185">Reference proteome</keyword>
<name>A0AAC8TC76_9BACT</name>
<organism evidence="1 3">
    <name type="scientific">Archangium gephyra</name>
    <dbReference type="NCBI Taxonomy" id="48"/>
    <lineage>
        <taxon>Bacteria</taxon>
        <taxon>Pseudomonadati</taxon>
        <taxon>Myxococcota</taxon>
        <taxon>Myxococcia</taxon>
        <taxon>Myxococcales</taxon>
        <taxon>Cystobacterineae</taxon>
        <taxon>Archangiaceae</taxon>
        <taxon>Archangium</taxon>
    </lineage>
</organism>
<evidence type="ECO:0000313" key="1">
    <source>
        <dbReference type="EMBL" id="AKJ00508.1"/>
    </source>
</evidence>
<evidence type="ECO:0000313" key="3">
    <source>
        <dbReference type="Proteomes" id="UP000035579"/>
    </source>
</evidence>
<proteinExistence type="predicted"/>
<dbReference type="AlphaFoldDB" id="A0AAC8TC76"/>
<reference evidence="1 3" key="1">
    <citation type="submission" date="2015-05" db="EMBL/GenBank/DDBJ databases">
        <title>Genome assembly of Archangium gephyra DSM 2261.</title>
        <authorList>
            <person name="Sharma G."/>
            <person name="Subramanian S."/>
        </authorList>
    </citation>
    <scope>NUCLEOTIDE SEQUENCE [LARGE SCALE GENOMIC DNA]</scope>
    <source>
        <strain evidence="1 3">DSM 2261</strain>
    </source>
</reference>
<dbReference type="EMBL" id="CP011509">
    <property type="protein sequence ID" value="AKJ00508.1"/>
    <property type="molecule type" value="Genomic_DNA"/>
</dbReference>
<dbReference type="KEGG" id="age:AA314_02134"/>
<sequence length="275" mass="31377">MRETIEVRLFADDARQFLPPTVGQETGMARRVVLELDDPLVEQIRQYELEKRRNGSIAVTFWDIHREYTREELKRAELFWLKVRPLFEPTGQDCGTVYDETKACPHCGFGARQVGPLHLDLNRIPKRDIAQTLGGELVISARLAEEMNAVGIRGYETGPVVSRNGTPSTAWYQLLLPECSLELSPRTLVGHSFFAPEPDSARCPEGHVAGFTVLSEVHIQRSSMSGVDWFRTRQTLGQRMGPYRPEPLLLISQRFHQFLVAHKMKRFRAEIAHLV</sequence>
<evidence type="ECO:0000313" key="2">
    <source>
        <dbReference type="EMBL" id="REG32798.1"/>
    </source>
</evidence>